<proteinExistence type="predicted"/>
<dbReference type="AlphaFoldDB" id="A0A6A5SRW4"/>
<feature type="region of interest" description="Disordered" evidence="1">
    <location>
        <begin position="75"/>
        <end position="119"/>
    </location>
</feature>
<evidence type="ECO:0000313" key="3">
    <source>
        <dbReference type="Proteomes" id="UP000800038"/>
    </source>
</evidence>
<reference evidence="2" key="1">
    <citation type="journal article" date="2020" name="Stud. Mycol.">
        <title>101 Dothideomycetes genomes: a test case for predicting lifestyles and emergence of pathogens.</title>
        <authorList>
            <person name="Haridas S."/>
            <person name="Albert R."/>
            <person name="Binder M."/>
            <person name="Bloem J."/>
            <person name="Labutti K."/>
            <person name="Salamov A."/>
            <person name="Andreopoulos B."/>
            <person name="Baker S."/>
            <person name="Barry K."/>
            <person name="Bills G."/>
            <person name="Bluhm B."/>
            <person name="Cannon C."/>
            <person name="Castanera R."/>
            <person name="Culley D."/>
            <person name="Daum C."/>
            <person name="Ezra D."/>
            <person name="Gonzalez J."/>
            <person name="Henrissat B."/>
            <person name="Kuo A."/>
            <person name="Liang C."/>
            <person name="Lipzen A."/>
            <person name="Lutzoni F."/>
            <person name="Magnuson J."/>
            <person name="Mondo S."/>
            <person name="Nolan M."/>
            <person name="Ohm R."/>
            <person name="Pangilinan J."/>
            <person name="Park H.-J."/>
            <person name="Ramirez L."/>
            <person name="Alfaro M."/>
            <person name="Sun H."/>
            <person name="Tritt A."/>
            <person name="Yoshinaga Y."/>
            <person name="Zwiers L.-H."/>
            <person name="Turgeon B."/>
            <person name="Goodwin S."/>
            <person name="Spatafora J."/>
            <person name="Crous P."/>
            <person name="Grigoriev I."/>
        </authorList>
    </citation>
    <scope>NUCLEOTIDE SEQUENCE</scope>
    <source>
        <strain evidence="2">CBS 161.51</strain>
    </source>
</reference>
<feature type="compositionally biased region" description="Acidic residues" evidence="1">
    <location>
        <begin position="11"/>
        <end position="26"/>
    </location>
</feature>
<protein>
    <submittedName>
        <fullName evidence="2">Uncharacterized protein</fullName>
    </submittedName>
</protein>
<organism evidence="2 3">
    <name type="scientific">Clathrospora elynae</name>
    <dbReference type="NCBI Taxonomy" id="706981"/>
    <lineage>
        <taxon>Eukaryota</taxon>
        <taxon>Fungi</taxon>
        <taxon>Dikarya</taxon>
        <taxon>Ascomycota</taxon>
        <taxon>Pezizomycotina</taxon>
        <taxon>Dothideomycetes</taxon>
        <taxon>Pleosporomycetidae</taxon>
        <taxon>Pleosporales</taxon>
        <taxon>Diademaceae</taxon>
        <taxon>Clathrospora</taxon>
    </lineage>
</organism>
<keyword evidence="3" id="KW-1185">Reference proteome</keyword>
<evidence type="ECO:0000313" key="2">
    <source>
        <dbReference type="EMBL" id="KAF1942540.1"/>
    </source>
</evidence>
<sequence>MEQGLEPGADFFDDGSSDSGWEDSEGDVTAHAKYGSVSRGTSRQKSLVTALPSFHGQDSGLGIEYGDALVSSAAGTSRYSLRSKDSDAASSIGERVKPFPSIRHGYTTTTTALPQNPRF</sequence>
<gene>
    <name evidence="2" type="ORF">EJ02DRAFT_422122</name>
</gene>
<name>A0A6A5SRW4_9PLEO</name>
<accession>A0A6A5SRW4</accession>
<dbReference type="Proteomes" id="UP000800038">
    <property type="component" value="Unassembled WGS sequence"/>
</dbReference>
<evidence type="ECO:0000256" key="1">
    <source>
        <dbReference type="SAM" id="MobiDB-lite"/>
    </source>
</evidence>
<dbReference type="EMBL" id="ML976034">
    <property type="protein sequence ID" value="KAF1942540.1"/>
    <property type="molecule type" value="Genomic_DNA"/>
</dbReference>
<feature type="region of interest" description="Disordered" evidence="1">
    <location>
        <begin position="1"/>
        <end position="46"/>
    </location>
</feature>
<feature type="compositionally biased region" description="Polar residues" evidence="1">
    <location>
        <begin position="106"/>
        <end position="119"/>
    </location>
</feature>